<feature type="site" description="Transition state stabilizer" evidence="6">
    <location>
        <position position="186"/>
    </location>
</feature>
<dbReference type="STRING" id="459349.CLOAM0181"/>
<evidence type="ECO:0000256" key="7">
    <source>
        <dbReference type="RuleBase" id="RU003835"/>
    </source>
</evidence>
<comment type="subcellular location">
    <subcellularLocation>
        <location evidence="6">Cytoplasm</location>
    </subcellularLocation>
</comment>
<feature type="binding site" evidence="6">
    <location>
        <begin position="289"/>
        <end position="291"/>
    </location>
    <ligand>
        <name>ATP</name>
        <dbReference type="ChEBI" id="CHEBI:30616"/>
    </ligand>
</feature>
<keyword evidence="3 6" id="KW-0547">Nucleotide-binding</keyword>
<feature type="binding site" evidence="6">
    <location>
        <begin position="214"/>
        <end position="218"/>
    </location>
    <ligand>
        <name>ATP</name>
        <dbReference type="ChEBI" id="CHEBI:30616"/>
    </ligand>
</feature>
<dbReference type="PRINTS" id="PR00471">
    <property type="entry name" value="ACETATEKNASE"/>
</dbReference>
<dbReference type="PROSITE" id="PS01076">
    <property type="entry name" value="ACETATE_KINASE_2"/>
    <property type="match status" value="1"/>
</dbReference>
<keyword evidence="6" id="KW-0963">Cytoplasm</keyword>
<dbReference type="GO" id="GO:0006083">
    <property type="term" value="P:acetate metabolic process"/>
    <property type="evidence" value="ECO:0007669"/>
    <property type="project" value="TreeGrafter"/>
</dbReference>
<evidence type="ECO:0000313" key="8">
    <source>
        <dbReference type="EMBL" id="CAO80091.1"/>
    </source>
</evidence>
<dbReference type="UniPathway" id="UPA00340">
    <property type="reaction ID" value="UER00458"/>
</dbReference>
<evidence type="ECO:0000256" key="3">
    <source>
        <dbReference type="ARBA" id="ARBA00022741"/>
    </source>
</evidence>
<gene>
    <name evidence="6 8" type="primary">ackA</name>
    <name evidence="8" type="ordered locus">CLOAM0181</name>
</gene>
<dbReference type="GO" id="GO:0005524">
    <property type="term" value="F:ATP binding"/>
    <property type="evidence" value="ECO:0007669"/>
    <property type="project" value="UniProtKB-KW"/>
</dbReference>
<dbReference type="GO" id="GO:0005737">
    <property type="term" value="C:cytoplasm"/>
    <property type="evidence" value="ECO:0007669"/>
    <property type="project" value="UniProtKB-SubCell"/>
</dbReference>
<dbReference type="InterPro" id="IPR004372">
    <property type="entry name" value="Ac/propionate_kinase"/>
</dbReference>
<sequence length="405" mass="45007">MEKRGKMRILVLNCGSSSIKYQLIDMETESLMAEGIVEKIGEDIALFTYKSEKYTKKKREMVVDNHEQGLQLILEALIDPANGVLNGLDEIDAVGHRLVHAGEHYSDAVKVTEHVIQVMQECVSLAPLHNPANLKGIEAVKVNMPNCPQCGVFDTAFHQTMPAMAYLYPLPLELYTNYKIRRYGFHGTSHKYVSLKAAEFLQRPLESLKIITCHLGNGASMTAIKNGKSIDTSMGFTPLEGLMMGTRCGDIDPAIPIHLQQQLGLSVDEVNNILNKKSGMLGLSHISNDMREIENEVLVKNNPKAIMALDVYCYRIKKYIGSYFAVLNGLDVLVFTGGVGENMPILREQVCRDLEAIGIKLNLEENSQRTDGIQVLSANDSSVTVLKIPTNEELMIARETKRLLS</sequence>
<dbReference type="CDD" id="cd24010">
    <property type="entry name" value="ASKHA_NBD_AcK_PK"/>
    <property type="match status" value="1"/>
</dbReference>
<proteinExistence type="inferred from homology"/>
<feature type="binding site" evidence="6">
    <location>
        <begin position="338"/>
        <end position="342"/>
    </location>
    <ligand>
        <name>ATP</name>
        <dbReference type="ChEBI" id="CHEBI:30616"/>
    </ligand>
</feature>
<name>B0VF39_CLOAI</name>
<dbReference type="GO" id="GO:0000287">
    <property type="term" value="F:magnesium ion binding"/>
    <property type="evidence" value="ECO:0007669"/>
    <property type="project" value="UniProtKB-UniRule"/>
</dbReference>
<dbReference type="EMBL" id="CU466930">
    <property type="protein sequence ID" value="CAO80091.1"/>
    <property type="molecule type" value="Genomic_DNA"/>
</dbReference>
<organism evidence="8 9">
    <name type="scientific">Cloacimonas acidaminovorans (strain Evry)</name>
    <dbReference type="NCBI Taxonomy" id="459349"/>
    <lineage>
        <taxon>Bacteria</taxon>
        <taxon>Pseudomonadati</taxon>
        <taxon>Candidatus Cloacimonadota</taxon>
        <taxon>Candidatus Cloacimonadia</taxon>
        <taxon>Candidatus Cloacimonadales</taxon>
        <taxon>Candidatus Cloacimonadaceae</taxon>
        <taxon>Candidatus Cloacimonas</taxon>
    </lineage>
</organism>
<dbReference type="AlphaFoldDB" id="B0VF39"/>
<evidence type="ECO:0000256" key="1">
    <source>
        <dbReference type="ARBA" id="ARBA00008748"/>
    </source>
</evidence>
<evidence type="ECO:0000256" key="5">
    <source>
        <dbReference type="ARBA" id="ARBA00022840"/>
    </source>
</evidence>
<dbReference type="PANTHER" id="PTHR21060">
    <property type="entry name" value="ACETATE KINASE"/>
    <property type="match status" value="1"/>
</dbReference>
<protein>
    <recommendedName>
        <fullName evidence="6">Acetate kinase</fullName>
        <ecNumber evidence="6">2.7.2.1</ecNumber>
    </recommendedName>
    <alternativeName>
        <fullName evidence="6">Acetokinase</fullName>
    </alternativeName>
</protein>
<evidence type="ECO:0000256" key="2">
    <source>
        <dbReference type="ARBA" id="ARBA00022679"/>
    </source>
</evidence>
<dbReference type="InterPro" id="IPR023865">
    <property type="entry name" value="Aliphatic_acid_kinase_CS"/>
</dbReference>
<dbReference type="GO" id="GO:0008776">
    <property type="term" value="F:acetate kinase activity"/>
    <property type="evidence" value="ECO:0007669"/>
    <property type="project" value="UniProtKB-UniRule"/>
</dbReference>
<dbReference type="Pfam" id="PF00871">
    <property type="entry name" value="Acetate_kinase"/>
    <property type="match status" value="1"/>
</dbReference>
<evidence type="ECO:0000313" key="9">
    <source>
        <dbReference type="Proteomes" id="UP000002019"/>
    </source>
</evidence>
<feature type="binding site" evidence="6">
    <location>
        <position position="97"/>
    </location>
    <ligand>
        <name>substrate</name>
    </ligand>
</feature>
<dbReference type="PANTHER" id="PTHR21060:SF15">
    <property type="entry name" value="ACETATE KINASE-RELATED"/>
    <property type="match status" value="1"/>
</dbReference>
<dbReference type="NCBIfam" id="TIGR00016">
    <property type="entry name" value="ackA"/>
    <property type="match status" value="1"/>
</dbReference>
<keyword evidence="2 6" id="KW-0808">Transferase</keyword>
<dbReference type="HAMAP" id="MF_00020">
    <property type="entry name" value="Acetate_kinase"/>
    <property type="match status" value="1"/>
</dbReference>
<dbReference type="Proteomes" id="UP000002019">
    <property type="component" value="Chromosome"/>
</dbReference>
<reference evidence="8 9" key="1">
    <citation type="journal article" date="2008" name="J. Bacteriol.">
        <title>'Candidatus Cloacamonas acidaminovorans': genome sequence reconstruction provides a first glimpse of a new bacterial division.</title>
        <authorList>
            <person name="Pelletier E."/>
            <person name="Kreimeyer A."/>
            <person name="Bocs S."/>
            <person name="Rouy Z."/>
            <person name="Gyapay G."/>
            <person name="Chouari R."/>
            <person name="Riviere D."/>
            <person name="Ganesan A."/>
            <person name="Daegelen P."/>
            <person name="Sghir A."/>
            <person name="Cohen G.N."/>
            <person name="Medigue C."/>
            <person name="Weissenbach J."/>
            <person name="Le Paslier D."/>
        </authorList>
    </citation>
    <scope>NUCLEOTIDE SEQUENCE [LARGE SCALE GENOMIC DNA]</scope>
    <source>
        <strain evidence="9">Evry</strain>
    </source>
</reference>
<comment type="function">
    <text evidence="6">Catalyzes the formation of acetyl phosphate from acetate and ATP. Can also catalyze the reverse reaction.</text>
</comment>
<evidence type="ECO:0000256" key="6">
    <source>
        <dbReference type="HAMAP-Rule" id="MF_00020"/>
    </source>
</evidence>
<keyword evidence="6" id="KW-0479">Metal-binding</keyword>
<dbReference type="InterPro" id="IPR043129">
    <property type="entry name" value="ATPase_NBD"/>
</dbReference>
<feature type="site" description="Transition state stabilizer" evidence="6">
    <location>
        <position position="247"/>
    </location>
</feature>
<comment type="subunit">
    <text evidence="6">Homodimer.</text>
</comment>
<dbReference type="SUPFAM" id="SSF53067">
    <property type="entry name" value="Actin-like ATPase domain"/>
    <property type="match status" value="2"/>
</dbReference>
<keyword evidence="5 6" id="KW-0067">ATP-binding</keyword>
<dbReference type="PROSITE" id="PS01075">
    <property type="entry name" value="ACETATE_KINASE_1"/>
    <property type="match status" value="1"/>
</dbReference>
<dbReference type="HOGENOM" id="CLU_020352_0_1_0"/>
<evidence type="ECO:0000256" key="4">
    <source>
        <dbReference type="ARBA" id="ARBA00022777"/>
    </source>
</evidence>
<comment type="catalytic activity">
    <reaction evidence="6">
        <text>acetate + ATP = acetyl phosphate + ADP</text>
        <dbReference type="Rhea" id="RHEA:11352"/>
        <dbReference type="ChEBI" id="CHEBI:22191"/>
        <dbReference type="ChEBI" id="CHEBI:30089"/>
        <dbReference type="ChEBI" id="CHEBI:30616"/>
        <dbReference type="ChEBI" id="CHEBI:456216"/>
        <dbReference type="EC" id="2.7.2.1"/>
    </reaction>
</comment>
<keyword evidence="4 6" id="KW-0418">Kinase</keyword>
<feature type="binding site" evidence="6">
    <location>
        <position position="392"/>
    </location>
    <ligand>
        <name>Mg(2+)</name>
        <dbReference type="ChEBI" id="CHEBI:18420"/>
    </ligand>
</feature>
<dbReference type="eggNOG" id="COG0282">
    <property type="taxonomic scope" value="Bacteria"/>
</dbReference>
<comment type="cofactor">
    <cofactor evidence="6">
        <name>Mg(2+)</name>
        <dbReference type="ChEBI" id="CHEBI:18420"/>
    </cofactor>
    <cofactor evidence="6">
        <name>Mn(2+)</name>
        <dbReference type="ChEBI" id="CHEBI:29035"/>
    </cofactor>
    <text evidence="6">Mg(2+). Can also accept Mn(2+).</text>
</comment>
<keyword evidence="9" id="KW-1185">Reference proteome</keyword>
<accession>B0VF39</accession>
<keyword evidence="6" id="KW-0460">Magnesium</keyword>
<dbReference type="PIRSF" id="PIRSF000722">
    <property type="entry name" value="Acetate_prop_kin"/>
    <property type="match status" value="1"/>
</dbReference>
<comment type="pathway">
    <text evidence="6">Metabolic intermediate biosynthesis; acetyl-CoA biosynthesis; acetyl-CoA from acetate: step 1/2.</text>
</comment>
<dbReference type="Gene3D" id="3.30.420.40">
    <property type="match status" value="2"/>
</dbReference>
<comment type="similarity">
    <text evidence="1 6 7">Belongs to the acetokinase family.</text>
</comment>
<dbReference type="EC" id="2.7.2.1" evidence="6"/>
<dbReference type="InterPro" id="IPR000890">
    <property type="entry name" value="Aliphatic_acid_kin_short-chain"/>
</dbReference>
<feature type="active site" description="Proton donor/acceptor" evidence="6">
    <location>
        <position position="154"/>
    </location>
</feature>
<feature type="binding site" evidence="6">
    <location>
        <position position="13"/>
    </location>
    <ligand>
        <name>Mg(2+)</name>
        <dbReference type="ChEBI" id="CHEBI:18420"/>
    </ligand>
</feature>
<dbReference type="GO" id="GO:0006085">
    <property type="term" value="P:acetyl-CoA biosynthetic process"/>
    <property type="evidence" value="ECO:0007669"/>
    <property type="project" value="UniProtKB-UniRule"/>
</dbReference>
<feature type="binding site" evidence="6">
    <location>
        <position position="20"/>
    </location>
    <ligand>
        <name>ATP</name>
        <dbReference type="ChEBI" id="CHEBI:30616"/>
    </ligand>
</feature>
<dbReference type="KEGG" id="caci:CLOAM0181"/>